<evidence type="ECO:0000313" key="1">
    <source>
        <dbReference type="EMBL" id="EME78621.1"/>
    </source>
</evidence>
<dbReference type="AlphaFoldDB" id="M3A2K4"/>
<dbReference type="KEGG" id="pfj:MYCFIDRAFT_78331"/>
<dbReference type="RefSeq" id="XP_007930727.1">
    <property type="nucleotide sequence ID" value="XM_007932536.1"/>
</dbReference>
<dbReference type="OrthoDB" id="3626626at2759"/>
<evidence type="ECO:0000313" key="2">
    <source>
        <dbReference type="Proteomes" id="UP000016932"/>
    </source>
</evidence>
<sequence>MSNHIHPTTIDARIQALPQELQDMILKWTLAETMPGPETEINRFYQTPWQLQFNRTSRRDLARNYFASSKFRFDICLCFAISETWFPRWRNAQTRAHLDKITTIQVRFNPRCERLQLVVKLLGVARVYKRLLETMVVRLKVLLGSRHAAAVEISVHLDAGGGEEDIVWANKASLKKLFPSELS</sequence>
<reference evidence="1 2" key="1">
    <citation type="journal article" date="2012" name="PLoS Pathog.">
        <title>Diverse lifestyles and strategies of plant pathogenesis encoded in the genomes of eighteen Dothideomycetes fungi.</title>
        <authorList>
            <person name="Ohm R.A."/>
            <person name="Feau N."/>
            <person name="Henrissat B."/>
            <person name="Schoch C.L."/>
            <person name="Horwitz B.A."/>
            <person name="Barry K.W."/>
            <person name="Condon B.J."/>
            <person name="Copeland A.C."/>
            <person name="Dhillon B."/>
            <person name="Glaser F."/>
            <person name="Hesse C.N."/>
            <person name="Kosti I."/>
            <person name="LaButti K."/>
            <person name="Lindquist E.A."/>
            <person name="Lucas S."/>
            <person name="Salamov A.A."/>
            <person name="Bradshaw R.E."/>
            <person name="Ciuffetti L."/>
            <person name="Hamelin R.C."/>
            <person name="Kema G.H.J."/>
            <person name="Lawrence C."/>
            <person name="Scott J.A."/>
            <person name="Spatafora J.W."/>
            <person name="Turgeon B.G."/>
            <person name="de Wit P.J.G.M."/>
            <person name="Zhong S."/>
            <person name="Goodwin S.B."/>
            <person name="Grigoriev I.V."/>
        </authorList>
    </citation>
    <scope>NUCLEOTIDE SEQUENCE [LARGE SCALE GENOMIC DNA]</scope>
    <source>
        <strain evidence="1 2">CIRAD86</strain>
    </source>
</reference>
<dbReference type="HOGENOM" id="CLU_1475770_0_0_1"/>
<keyword evidence="2" id="KW-1185">Reference proteome</keyword>
<proteinExistence type="predicted"/>
<organism evidence="1 2">
    <name type="scientific">Pseudocercospora fijiensis (strain CIRAD86)</name>
    <name type="common">Black leaf streak disease fungus</name>
    <name type="synonym">Mycosphaerella fijiensis</name>
    <dbReference type="NCBI Taxonomy" id="383855"/>
    <lineage>
        <taxon>Eukaryota</taxon>
        <taxon>Fungi</taxon>
        <taxon>Dikarya</taxon>
        <taxon>Ascomycota</taxon>
        <taxon>Pezizomycotina</taxon>
        <taxon>Dothideomycetes</taxon>
        <taxon>Dothideomycetidae</taxon>
        <taxon>Mycosphaerellales</taxon>
        <taxon>Mycosphaerellaceae</taxon>
        <taxon>Pseudocercospora</taxon>
    </lineage>
</organism>
<gene>
    <name evidence="1" type="ORF">MYCFIDRAFT_78331</name>
</gene>
<name>M3A2K4_PSEFD</name>
<dbReference type="GeneID" id="19341440"/>
<dbReference type="EMBL" id="KB446563">
    <property type="protein sequence ID" value="EME78621.1"/>
    <property type="molecule type" value="Genomic_DNA"/>
</dbReference>
<dbReference type="Proteomes" id="UP000016932">
    <property type="component" value="Unassembled WGS sequence"/>
</dbReference>
<accession>M3A2K4</accession>
<protein>
    <submittedName>
        <fullName evidence="1">Uncharacterized protein</fullName>
    </submittedName>
</protein>
<dbReference type="VEuPathDB" id="FungiDB:MYCFIDRAFT_78331"/>